<dbReference type="STRING" id="224129.A0A1W4XI02"/>
<dbReference type="InterPro" id="IPR001320">
    <property type="entry name" value="Iontro_rcpt_C"/>
</dbReference>
<dbReference type="Gene3D" id="1.10.287.70">
    <property type="match status" value="1"/>
</dbReference>
<feature type="domain" description="Ionotropic glutamate receptor L-glutamate and glycine-binding" evidence="16">
    <location>
        <begin position="261"/>
        <end position="355"/>
    </location>
</feature>
<keyword evidence="12" id="KW-0407">Ion channel</keyword>
<dbReference type="GO" id="GO:0005886">
    <property type="term" value="C:plasma membrane"/>
    <property type="evidence" value="ECO:0007669"/>
    <property type="project" value="UniProtKB-SubCell"/>
</dbReference>
<sequence>MYIFMFFTFTLRYVISFRLITDKHLTKISKGNDKNLTQLISNIFEKYMESYRCALVVMDDFYYETIQSDFFKKLQQRVSMITIKVDDYEDLFDPCNETLSSLQLGKTTGCQFYLILILDTIQVTNLLKFGDSRRIINTRANFIINYDNQLFYEDMKYIWKRIVNVIFIREYGGIKRMGSKRKRIPWFEITTVPFPAPIGNSLVPRRLDIWRDGKFRSGIDLFRDKTNNLNKQKLQVVTFDHMPAVIKVPSGKGVFSTKLSSTVSSDNFEFAGIEMKILEIVSKAMNFEPELHEPDITNEYKLGEKQSDGKYNGLLGEMVASQADLALGDLHYSPQFLDLMDLSVPYNTECLAFLTPESLTNNSWKTLLLPFAPTLWAAIFICLFFIGFVFYVLSRYHNKVNEMIFGVKKDRKMLFRNVLGISKDTNGKLDVNAKYALMKKQYYVEQKEIEPVGLYLFGDIPNSILYTYGMLLVVSLPKLPTGWSLRVLTGWYWLYCILVVVAYRASMTAILAKPAPRVTIDTLTQLVDSGLPTGGWGEVNKNFFATSLDPLTKYVGDQFETIQNLEETIERIVQGKFAFYENVHFLKQAAVKRQLRFQNNRTKTGNATIHKEDLERMGNKRDEYRINTKHNLHIMSDCIIHMPISLGLQKNSPIKPRVDEYVKRAFEAGLIKKWLDDVMAPYITAELHFQEKGDVKALMNLEKFFGAIVALFVGLSISIFLLITEIAYFTFVTKKNPNYDKYLRIVVIK</sequence>
<evidence type="ECO:0000256" key="2">
    <source>
        <dbReference type="ARBA" id="ARBA00008685"/>
    </source>
</evidence>
<keyword evidence="6 13" id="KW-1133">Transmembrane helix</keyword>
<keyword evidence="5 13" id="KW-0812">Transmembrane</keyword>
<accession>A0A1W4XI02</accession>
<keyword evidence="3" id="KW-0813">Transport</keyword>
<evidence type="ECO:0000256" key="3">
    <source>
        <dbReference type="ARBA" id="ARBA00022448"/>
    </source>
</evidence>
<dbReference type="FunCoup" id="A0A1W4XI02">
    <property type="interactions" value="6"/>
</dbReference>
<organism evidence="17 18">
    <name type="scientific">Agrilus planipennis</name>
    <name type="common">Emerald ash borer</name>
    <name type="synonym">Agrilus marcopoli</name>
    <dbReference type="NCBI Taxonomy" id="224129"/>
    <lineage>
        <taxon>Eukaryota</taxon>
        <taxon>Metazoa</taxon>
        <taxon>Ecdysozoa</taxon>
        <taxon>Arthropoda</taxon>
        <taxon>Hexapoda</taxon>
        <taxon>Insecta</taxon>
        <taxon>Pterygota</taxon>
        <taxon>Neoptera</taxon>
        <taxon>Endopterygota</taxon>
        <taxon>Coleoptera</taxon>
        <taxon>Polyphaga</taxon>
        <taxon>Elateriformia</taxon>
        <taxon>Buprestoidea</taxon>
        <taxon>Buprestidae</taxon>
        <taxon>Agrilinae</taxon>
        <taxon>Agrilus</taxon>
    </lineage>
</organism>
<keyword evidence="8 13" id="KW-0472">Membrane</keyword>
<dbReference type="InParanoid" id="A0A1W4XI02"/>
<comment type="similarity">
    <text evidence="2">Belongs to the glutamate-gated ion channel (TC 1.A.10.1) family.</text>
</comment>
<dbReference type="GO" id="GO:0050906">
    <property type="term" value="P:detection of stimulus involved in sensory perception"/>
    <property type="evidence" value="ECO:0007669"/>
    <property type="project" value="UniProtKB-ARBA"/>
</dbReference>
<dbReference type="PANTHER" id="PTHR42643">
    <property type="entry name" value="IONOTROPIC RECEPTOR 20A-RELATED"/>
    <property type="match status" value="1"/>
</dbReference>
<keyword evidence="9 18" id="KW-0675">Receptor</keyword>
<evidence type="ECO:0000259" key="15">
    <source>
        <dbReference type="Pfam" id="PF00060"/>
    </source>
</evidence>
<evidence type="ECO:0000256" key="9">
    <source>
        <dbReference type="ARBA" id="ARBA00023170"/>
    </source>
</evidence>
<name>A0A1W4XI02_AGRPL</name>
<reference evidence="18" key="1">
    <citation type="submission" date="2025-08" db="UniProtKB">
        <authorList>
            <consortium name="RefSeq"/>
        </authorList>
    </citation>
    <scope>IDENTIFICATION</scope>
    <source>
        <tissue evidence="18">Entire body</tissue>
    </source>
</reference>
<dbReference type="Pfam" id="PF00060">
    <property type="entry name" value="Lig_chan"/>
    <property type="match status" value="1"/>
</dbReference>
<evidence type="ECO:0000256" key="14">
    <source>
        <dbReference type="SAM" id="SignalP"/>
    </source>
</evidence>
<keyword evidence="7" id="KW-0406">Ion transport</keyword>
<dbReference type="InterPro" id="IPR019594">
    <property type="entry name" value="Glu/Gly-bd"/>
</dbReference>
<feature type="transmembrane region" description="Helical" evidence="13">
    <location>
        <begin position="704"/>
        <end position="731"/>
    </location>
</feature>
<comment type="subcellular location">
    <subcellularLocation>
        <location evidence="1">Cell membrane</location>
        <topology evidence="1">Multi-pass membrane protein</topology>
    </subcellularLocation>
</comment>
<evidence type="ECO:0000256" key="4">
    <source>
        <dbReference type="ARBA" id="ARBA00022475"/>
    </source>
</evidence>
<evidence type="ECO:0000256" key="13">
    <source>
        <dbReference type="SAM" id="Phobius"/>
    </source>
</evidence>
<dbReference type="GeneID" id="108741941"/>
<gene>
    <name evidence="18" type="primary">LOC108741941</name>
</gene>
<keyword evidence="14" id="KW-0732">Signal</keyword>
<dbReference type="GO" id="GO:0015276">
    <property type="term" value="F:ligand-gated monoatomic ion channel activity"/>
    <property type="evidence" value="ECO:0007669"/>
    <property type="project" value="InterPro"/>
</dbReference>
<protein>
    <submittedName>
        <fullName evidence="18">Glutamate receptor ionotropic, kainate 1</fullName>
    </submittedName>
</protein>
<keyword evidence="17" id="KW-1185">Reference proteome</keyword>
<evidence type="ECO:0000259" key="16">
    <source>
        <dbReference type="Pfam" id="PF10613"/>
    </source>
</evidence>
<dbReference type="KEGG" id="apln:108741941"/>
<evidence type="ECO:0000256" key="7">
    <source>
        <dbReference type="ARBA" id="ARBA00023065"/>
    </source>
</evidence>
<evidence type="ECO:0000256" key="5">
    <source>
        <dbReference type="ARBA" id="ARBA00022692"/>
    </source>
</evidence>
<feature type="transmembrane region" description="Helical" evidence="13">
    <location>
        <begin position="491"/>
        <end position="512"/>
    </location>
</feature>
<dbReference type="InterPro" id="IPR052192">
    <property type="entry name" value="Insect_Ionotropic_Sensory_Rcpt"/>
</dbReference>
<feature type="transmembrane region" description="Helical" evidence="13">
    <location>
        <begin position="375"/>
        <end position="393"/>
    </location>
</feature>
<keyword evidence="11" id="KW-1071">Ligand-gated ion channel</keyword>
<evidence type="ECO:0000256" key="1">
    <source>
        <dbReference type="ARBA" id="ARBA00004651"/>
    </source>
</evidence>
<feature type="chain" id="PRO_5010733714" evidence="14">
    <location>
        <begin position="17"/>
        <end position="749"/>
    </location>
</feature>
<evidence type="ECO:0000256" key="12">
    <source>
        <dbReference type="ARBA" id="ARBA00023303"/>
    </source>
</evidence>
<evidence type="ECO:0000256" key="6">
    <source>
        <dbReference type="ARBA" id="ARBA00022989"/>
    </source>
</evidence>
<dbReference type="Gene3D" id="3.40.190.10">
    <property type="entry name" value="Periplasmic binding protein-like II"/>
    <property type="match status" value="1"/>
</dbReference>
<evidence type="ECO:0000256" key="11">
    <source>
        <dbReference type="ARBA" id="ARBA00023286"/>
    </source>
</evidence>
<feature type="domain" description="Ionotropic glutamate receptor C-terminal" evidence="15">
    <location>
        <begin position="460"/>
        <end position="615"/>
    </location>
</feature>
<dbReference type="SUPFAM" id="SSF53850">
    <property type="entry name" value="Periplasmic binding protein-like II"/>
    <property type="match status" value="1"/>
</dbReference>
<evidence type="ECO:0000313" key="17">
    <source>
        <dbReference type="Proteomes" id="UP000192223"/>
    </source>
</evidence>
<keyword evidence="4" id="KW-1003">Cell membrane</keyword>
<dbReference type="OrthoDB" id="5984008at2759"/>
<feature type="signal peptide" evidence="14">
    <location>
        <begin position="1"/>
        <end position="16"/>
    </location>
</feature>
<dbReference type="PANTHER" id="PTHR42643:SF35">
    <property type="entry name" value="IONOTROPIC RECEPTOR 68A, ISOFORM A"/>
    <property type="match status" value="1"/>
</dbReference>
<feature type="transmembrane region" description="Helical" evidence="13">
    <location>
        <begin position="452"/>
        <end position="471"/>
    </location>
</feature>
<evidence type="ECO:0000256" key="8">
    <source>
        <dbReference type="ARBA" id="ARBA00023136"/>
    </source>
</evidence>
<dbReference type="AlphaFoldDB" id="A0A1W4XI02"/>
<dbReference type="RefSeq" id="XP_018332417.1">
    <property type="nucleotide sequence ID" value="XM_018476915.2"/>
</dbReference>
<evidence type="ECO:0000313" key="18">
    <source>
        <dbReference type="RefSeq" id="XP_018332417.1"/>
    </source>
</evidence>
<proteinExistence type="inferred from homology"/>
<keyword evidence="10" id="KW-0325">Glycoprotein</keyword>
<dbReference type="Proteomes" id="UP000192223">
    <property type="component" value="Unplaced"/>
</dbReference>
<evidence type="ECO:0000256" key="10">
    <source>
        <dbReference type="ARBA" id="ARBA00023180"/>
    </source>
</evidence>
<dbReference type="Pfam" id="PF10613">
    <property type="entry name" value="Lig_chan-Glu_bd"/>
    <property type="match status" value="1"/>
</dbReference>